<feature type="transmembrane region" description="Helical" evidence="1">
    <location>
        <begin position="177"/>
        <end position="195"/>
    </location>
</feature>
<feature type="transmembrane region" description="Helical" evidence="1">
    <location>
        <begin position="109"/>
        <end position="130"/>
    </location>
</feature>
<reference evidence="3" key="1">
    <citation type="journal article" date="2015" name="Chem. Biol.">
        <title>Structure, bioactivity, and resistance mechanism of streptomonomicin, an unusual lasso Peptide from an understudied halophilic actinomycete.</title>
        <authorList>
            <person name="Metelev M."/>
            <person name="Tietz J.I."/>
            <person name="Melby J.O."/>
            <person name="Blair P.M."/>
            <person name="Zhu L."/>
            <person name="Livnat I."/>
            <person name="Severinov K."/>
            <person name="Mitchell D.A."/>
        </authorList>
    </citation>
    <scope>NUCLEOTIDE SEQUENCE [LARGE SCALE GENOMIC DNA]</scope>
    <source>
        <strain evidence="3">YIM 90003</strain>
    </source>
</reference>
<accession>A0A0C2JS52</accession>
<evidence type="ECO:0000313" key="3">
    <source>
        <dbReference type="Proteomes" id="UP000031675"/>
    </source>
</evidence>
<dbReference type="EMBL" id="JROO01000009">
    <property type="protein sequence ID" value="KIH99637.1"/>
    <property type="molecule type" value="Genomic_DNA"/>
</dbReference>
<organism evidence="2 3">
    <name type="scientific">Streptomonospora alba</name>
    <dbReference type="NCBI Taxonomy" id="183763"/>
    <lineage>
        <taxon>Bacteria</taxon>
        <taxon>Bacillati</taxon>
        <taxon>Actinomycetota</taxon>
        <taxon>Actinomycetes</taxon>
        <taxon>Streptosporangiales</taxon>
        <taxon>Nocardiopsidaceae</taxon>
        <taxon>Streptomonospora</taxon>
    </lineage>
</organism>
<dbReference type="AlphaFoldDB" id="A0A0C2JS52"/>
<dbReference type="Proteomes" id="UP000031675">
    <property type="component" value="Unassembled WGS sequence"/>
</dbReference>
<gene>
    <name evidence="2" type="ORF">LP52_05045</name>
</gene>
<evidence type="ECO:0000313" key="2">
    <source>
        <dbReference type="EMBL" id="KIH99637.1"/>
    </source>
</evidence>
<feature type="transmembrane region" description="Helical" evidence="1">
    <location>
        <begin position="150"/>
        <end position="170"/>
    </location>
</feature>
<dbReference type="STRING" id="183763.LP52_05045"/>
<keyword evidence="3" id="KW-1185">Reference proteome</keyword>
<keyword evidence="1" id="KW-1133">Transmembrane helix</keyword>
<protein>
    <submittedName>
        <fullName evidence="2">Uncharacterized protein</fullName>
    </submittedName>
</protein>
<feature type="transmembrane region" description="Helical" evidence="1">
    <location>
        <begin position="68"/>
        <end position="88"/>
    </location>
</feature>
<sequence length="250" mass="25628">MTAEATTAVATLRRRDLFAAEATKIVTHPVTWLAIAATLVLNTGLGAAAATDAIRIGTGGGAVALSDLGGVLMAPVYVFVLVAVFAAGSEYHNGQLRVTLTAVPDRLRLYAAKLAALLAVTVPAAVAVVTPGRLALLLGETSEPDIAVELLRWYAVYIVLPVIGFGLAIVTRTVVAPPALLVLAPVLVATGVFQVPEVIRLLPHEASLSLVGTPAYSVTELHPGAAAAILVGWGILAAAAGGYCLFRRDA</sequence>
<name>A0A0C2JS52_9ACTN</name>
<comment type="caution">
    <text evidence="2">The sequence shown here is derived from an EMBL/GenBank/DDBJ whole genome shotgun (WGS) entry which is preliminary data.</text>
</comment>
<proteinExistence type="predicted"/>
<evidence type="ECO:0000256" key="1">
    <source>
        <dbReference type="SAM" id="Phobius"/>
    </source>
</evidence>
<keyword evidence="1" id="KW-0812">Transmembrane</keyword>
<feature type="transmembrane region" description="Helical" evidence="1">
    <location>
        <begin position="225"/>
        <end position="246"/>
    </location>
</feature>
<dbReference type="RefSeq" id="WP_040271201.1">
    <property type="nucleotide sequence ID" value="NZ_JROO01000009.1"/>
</dbReference>
<dbReference type="OrthoDB" id="3388084at2"/>
<keyword evidence="1" id="KW-0472">Membrane</keyword>